<dbReference type="AlphaFoldDB" id="A0A3B6I6F5"/>
<comment type="similarity">
    <text evidence="3">Belongs to the PMEI family.</text>
</comment>
<keyword evidence="1 4" id="KW-0732">Signal</keyword>
<evidence type="ECO:0000256" key="2">
    <source>
        <dbReference type="ARBA" id="ARBA00023157"/>
    </source>
</evidence>
<dbReference type="Pfam" id="PF04043">
    <property type="entry name" value="PMEI"/>
    <property type="match status" value="1"/>
</dbReference>
<evidence type="ECO:0000256" key="3">
    <source>
        <dbReference type="ARBA" id="ARBA00038471"/>
    </source>
</evidence>
<feature type="signal peptide" evidence="4">
    <location>
        <begin position="1"/>
        <end position="21"/>
    </location>
</feature>
<dbReference type="Proteomes" id="UP000019116">
    <property type="component" value="Chromosome 4A"/>
</dbReference>
<evidence type="ECO:0000313" key="6">
    <source>
        <dbReference type="EnsemblPlants" id="TraesCS4A02G450500.1.cds1"/>
    </source>
</evidence>
<reference evidence="6" key="1">
    <citation type="submission" date="2018-08" db="EMBL/GenBank/DDBJ databases">
        <authorList>
            <person name="Rossello M."/>
        </authorList>
    </citation>
    <scope>NUCLEOTIDE SEQUENCE [LARGE SCALE GENOMIC DNA]</scope>
    <source>
        <strain evidence="6">cv. Chinese Spring</strain>
    </source>
</reference>
<feature type="domain" description="Pectinesterase inhibitor" evidence="5">
    <location>
        <begin position="35"/>
        <end position="191"/>
    </location>
</feature>
<dbReference type="Gramene" id="TraesCS4A03G1127400.1">
    <property type="protein sequence ID" value="TraesCS4A03G1127400.1.CDS1"/>
    <property type="gene ID" value="TraesCS4A03G1127400"/>
</dbReference>
<reference evidence="6" key="2">
    <citation type="submission" date="2018-10" db="UniProtKB">
        <authorList>
            <consortium name="EnsemblPlants"/>
        </authorList>
    </citation>
    <scope>IDENTIFICATION</scope>
</reference>
<dbReference type="SUPFAM" id="SSF101148">
    <property type="entry name" value="Plant invertase/pectin methylesterase inhibitor"/>
    <property type="match status" value="1"/>
</dbReference>
<dbReference type="OMA" id="LNICXXX"/>
<dbReference type="GO" id="GO:0004857">
    <property type="term" value="F:enzyme inhibitor activity"/>
    <property type="evidence" value="ECO:0000318"/>
    <property type="project" value="GO_Central"/>
</dbReference>
<dbReference type="GO" id="GO:0009505">
    <property type="term" value="C:plant-type cell wall"/>
    <property type="evidence" value="ECO:0000318"/>
    <property type="project" value="GO_Central"/>
</dbReference>
<dbReference type="NCBIfam" id="TIGR01614">
    <property type="entry name" value="PME_inhib"/>
    <property type="match status" value="1"/>
</dbReference>
<dbReference type="Gene3D" id="1.20.140.40">
    <property type="entry name" value="Invertase/pectin methylesterase inhibitor family protein"/>
    <property type="match status" value="1"/>
</dbReference>
<sequence length="203" mass="22209">MATLAASIIFMLLSMIVSAQAGSSGSGKPKTTDLMVEACKNASIDYYIATVPQEFCLLTLQSDNRSTNAEDLHDLVFIAIDITKARVIAASGMVKKMLQNAKKGTVTMRVLTFCEVDYEQTASILNICDAMIKDYQGYKGEMRSHELAGCVAEAYSPAAYCQTELNDAPKEVALVKENAELQMLVHMSANFLEPLTLPEEMLF</sequence>
<dbReference type="InterPro" id="IPR006501">
    <property type="entry name" value="Pectinesterase_inhib_dom"/>
</dbReference>
<dbReference type="SMR" id="A0A3B6I6F5"/>
<accession>A0A3B6I6F5</accession>
<dbReference type="Gramene" id="TraesCS4A02G450500.1">
    <property type="protein sequence ID" value="TraesCS4A02G450500.1.cds1"/>
    <property type="gene ID" value="TraesCS4A02G450500"/>
</dbReference>
<feature type="chain" id="PRO_5043175617" description="Pectinesterase inhibitor domain-containing protein" evidence="4">
    <location>
        <begin position="22"/>
        <end position="203"/>
    </location>
</feature>
<evidence type="ECO:0000259" key="5">
    <source>
        <dbReference type="Pfam" id="PF04043"/>
    </source>
</evidence>
<evidence type="ECO:0000256" key="4">
    <source>
        <dbReference type="SAM" id="SignalP"/>
    </source>
</evidence>
<dbReference type="InterPro" id="IPR035513">
    <property type="entry name" value="Invertase/methylesterase_inhib"/>
</dbReference>
<keyword evidence="7" id="KW-1185">Reference proteome</keyword>
<organism evidence="6">
    <name type="scientific">Triticum aestivum</name>
    <name type="common">Wheat</name>
    <dbReference type="NCBI Taxonomy" id="4565"/>
    <lineage>
        <taxon>Eukaryota</taxon>
        <taxon>Viridiplantae</taxon>
        <taxon>Streptophyta</taxon>
        <taxon>Embryophyta</taxon>
        <taxon>Tracheophyta</taxon>
        <taxon>Spermatophyta</taxon>
        <taxon>Magnoliopsida</taxon>
        <taxon>Liliopsida</taxon>
        <taxon>Poales</taxon>
        <taxon>Poaceae</taxon>
        <taxon>BOP clade</taxon>
        <taxon>Pooideae</taxon>
        <taxon>Triticodae</taxon>
        <taxon>Triticeae</taxon>
        <taxon>Triticinae</taxon>
        <taxon>Triticum</taxon>
    </lineage>
</organism>
<proteinExistence type="inferred from homology"/>
<dbReference type="GO" id="GO:0009827">
    <property type="term" value="P:plant-type cell wall modification"/>
    <property type="evidence" value="ECO:0000318"/>
    <property type="project" value="GO_Central"/>
</dbReference>
<protein>
    <recommendedName>
        <fullName evidence="5">Pectinesterase inhibitor domain-containing protein</fullName>
    </recommendedName>
</protein>
<dbReference type="PANTHER" id="PTHR35357">
    <property type="entry name" value="OS02G0537100 PROTEIN"/>
    <property type="match status" value="1"/>
</dbReference>
<evidence type="ECO:0000256" key="1">
    <source>
        <dbReference type="ARBA" id="ARBA00022729"/>
    </source>
</evidence>
<name>A0A3B6I6F5_WHEAT</name>
<dbReference type="PANTHER" id="PTHR35357:SF8">
    <property type="entry name" value="OS01G0111000 PROTEIN"/>
    <property type="match status" value="1"/>
</dbReference>
<keyword evidence="2" id="KW-1015">Disulfide bond</keyword>
<dbReference type="EnsemblPlants" id="TraesCS4A02G450500.1">
    <property type="protein sequence ID" value="TraesCS4A02G450500.1.cds1"/>
    <property type="gene ID" value="TraesCS4A02G450500"/>
</dbReference>
<evidence type="ECO:0000313" key="7">
    <source>
        <dbReference type="Proteomes" id="UP000019116"/>
    </source>
</evidence>